<reference evidence="2" key="1">
    <citation type="journal article" date="2019" name="Int. J. Syst. Evol. Microbiol.">
        <title>The Global Catalogue of Microorganisms (GCM) 10K type strain sequencing project: providing services to taxonomists for standard genome sequencing and annotation.</title>
        <authorList>
            <consortium name="The Broad Institute Genomics Platform"/>
            <consortium name="The Broad Institute Genome Sequencing Center for Infectious Disease"/>
            <person name="Wu L."/>
            <person name="Ma J."/>
        </authorList>
    </citation>
    <scope>NUCLEOTIDE SEQUENCE [LARGE SCALE GENOMIC DNA]</scope>
    <source>
        <strain evidence="2">JCM 17593</strain>
    </source>
</reference>
<evidence type="ECO:0000313" key="2">
    <source>
        <dbReference type="Proteomes" id="UP001500213"/>
    </source>
</evidence>
<comment type="caution">
    <text evidence="1">The sequence shown here is derived from an EMBL/GenBank/DDBJ whole genome shotgun (WGS) entry which is preliminary data.</text>
</comment>
<dbReference type="EMBL" id="BAABBX010000016">
    <property type="protein sequence ID" value="GAA4194092.1"/>
    <property type="molecule type" value="Genomic_DNA"/>
</dbReference>
<proteinExistence type="predicted"/>
<evidence type="ECO:0000313" key="1">
    <source>
        <dbReference type="EMBL" id="GAA4194092.1"/>
    </source>
</evidence>
<name>A0ABP8AZF5_9MICO</name>
<sequence length="60" mass="6294">MRLSHVGPRGYRPHVTVQAGGGLEPGASATLTQLAVVDMRPHGDARHRAVVATVPLTQLS</sequence>
<protein>
    <recommendedName>
        <fullName evidence="3">2'-5' RNA ligase family protein</fullName>
    </recommendedName>
</protein>
<organism evidence="1 2">
    <name type="scientific">Gryllotalpicola kribbensis</name>
    <dbReference type="NCBI Taxonomy" id="993084"/>
    <lineage>
        <taxon>Bacteria</taxon>
        <taxon>Bacillati</taxon>
        <taxon>Actinomycetota</taxon>
        <taxon>Actinomycetes</taxon>
        <taxon>Micrococcales</taxon>
        <taxon>Microbacteriaceae</taxon>
        <taxon>Gryllotalpicola</taxon>
    </lineage>
</organism>
<dbReference type="RefSeq" id="WP_344778124.1">
    <property type="nucleotide sequence ID" value="NZ_BAABBX010000016.1"/>
</dbReference>
<accession>A0ABP8AZF5</accession>
<evidence type="ECO:0008006" key="3">
    <source>
        <dbReference type="Google" id="ProtNLM"/>
    </source>
</evidence>
<gene>
    <name evidence="1" type="ORF">GCM10022288_28980</name>
</gene>
<keyword evidence="2" id="KW-1185">Reference proteome</keyword>
<dbReference type="Proteomes" id="UP001500213">
    <property type="component" value="Unassembled WGS sequence"/>
</dbReference>